<feature type="domain" description="LTD" evidence="4">
    <location>
        <begin position="260"/>
        <end position="369"/>
    </location>
</feature>
<dbReference type="InterPro" id="IPR036415">
    <property type="entry name" value="Lamin_tail_dom_sf"/>
</dbReference>
<dbReference type="InterPro" id="IPR001322">
    <property type="entry name" value="Lamin_tail_dom"/>
</dbReference>
<feature type="compositionally biased region" description="Polar residues" evidence="1">
    <location>
        <begin position="132"/>
        <end position="144"/>
    </location>
</feature>
<dbReference type="SUPFAM" id="SSF74853">
    <property type="entry name" value="Lamin A/C globular tail domain"/>
    <property type="match status" value="2"/>
</dbReference>
<evidence type="ECO:0000259" key="3">
    <source>
        <dbReference type="PROSITE" id="PS50093"/>
    </source>
</evidence>
<feature type="transmembrane region" description="Helical" evidence="2">
    <location>
        <begin position="415"/>
        <end position="435"/>
    </location>
</feature>
<name>A0A0G1EPC7_9BACT</name>
<dbReference type="Gene3D" id="2.60.40.10">
    <property type="entry name" value="Immunoglobulins"/>
    <property type="match status" value="1"/>
</dbReference>
<evidence type="ECO:0000313" key="6">
    <source>
        <dbReference type="Proteomes" id="UP000033907"/>
    </source>
</evidence>
<dbReference type="EMBL" id="LCGH01000003">
    <property type="protein sequence ID" value="KKT11633.1"/>
    <property type="molecule type" value="Genomic_DNA"/>
</dbReference>
<proteinExistence type="predicted"/>
<dbReference type="AlphaFoldDB" id="A0A0G1EPC7"/>
<dbReference type="InterPro" id="IPR013783">
    <property type="entry name" value="Ig-like_fold"/>
</dbReference>
<dbReference type="InterPro" id="IPR035986">
    <property type="entry name" value="PKD_dom_sf"/>
</dbReference>
<feature type="region of interest" description="Disordered" evidence="1">
    <location>
        <begin position="130"/>
        <end position="171"/>
    </location>
</feature>
<accession>A0A0G1EPC7</accession>
<dbReference type="Proteomes" id="UP000033907">
    <property type="component" value="Unassembled WGS sequence"/>
</dbReference>
<evidence type="ECO:0000256" key="1">
    <source>
        <dbReference type="SAM" id="MobiDB-lite"/>
    </source>
</evidence>
<dbReference type="InterPro" id="IPR000601">
    <property type="entry name" value="PKD_dom"/>
</dbReference>
<evidence type="ECO:0000259" key="4">
    <source>
        <dbReference type="PROSITE" id="PS51841"/>
    </source>
</evidence>
<dbReference type="PROSITE" id="PS51841">
    <property type="entry name" value="LTD"/>
    <property type="match status" value="2"/>
</dbReference>
<feature type="compositionally biased region" description="Polar residues" evidence="1">
    <location>
        <begin position="377"/>
        <end position="389"/>
    </location>
</feature>
<dbReference type="SUPFAM" id="SSF49299">
    <property type="entry name" value="PKD domain"/>
    <property type="match status" value="1"/>
</dbReference>
<reference evidence="5 6" key="1">
    <citation type="journal article" date="2015" name="Nature">
        <title>rRNA introns, odd ribosomes, and small enigmatic genomes across a large radiation of phyla.</title>
        <authorList>
            <person name="Brown C.T."/>
            <person name="Hug L.A."/>
            <person name="Thomas B.C."/>
            <person name="Sharon I."/>
            <person name="Castelle C.J."/>
            <person name="Singh A."/>
            <person name="Wilkins M.J."/>
            <person name="Williams K.H."/>
            <person name="Banfield J.F."/>
        </authorList>
    </citation>
    <scope>NUCLEOTIDE SEQUENCE [LARGE SCALE GENOMIC DNA]</scope>
</reference>
<dbReference type="Pfam" id="PF00932">
    <property type="entry name" value="LTD"/>
    <property type="match status" value="1"/>
</dbReference>
<keyword evidence="2" id="KW-1133">Transmembrane helix</keyword>
<gene>
    <name evidence="5" type="ORF">UV91_C0003G0022</name>
</gene>
<feature type="domain" description="PKD" evidence="3">
    <location>
        <begin position="215"/>
        <end position="249"/>
    </location>
</feature>
<evidence type="ECO:0000256" key="2">
    <source>
        <dbReference type="SAM" id="Phobius"/>
    </source>
</evidence>
<comment type="caution">
    <text evidence="5">The sequence shown here is derived from an EMBL/GenBank/DDBJ whole genome shotgun (WGS) entry which is preliminary data.</text>
</comment>
<dbReference type="PROSITE" id="PS50093">
    <property type="entry name" value="PKD"/>
    <property type="match status" value="1"/>
</dbReference>
<sequence>MSKKLILVLVLGLFFFKFNLVQAGVIINEFVPYGATEWVELLNTTNSDIPLDGWSLVDAANHIKSLTPLGSISAHGIVVYEYNAASSGWLNNDADSIELRDAALEPKDKVSYGTTDLAVPSTGKSAALISGDWQTNQEPTKDTANLSSSNNGDSNDSTEDEFSSDTITPASVADTKPVSSKIKTEISVRNIAYVGIPLAFQGKVMQGKQLFRGRYFWNFGDGDFREVKIINTDKFTHTYFYPGDYDVVLDYYPNFFADTPAASQKITVKVVPAGVSISRTGDEKDFFVELTNNSNYNADISNWKITSSAKSFTIPRNTIMTPKKQMIISSRITGFSVADRGTLKLLSPVGEAMSDYSFSVKPVKVTYNSDVGRPNSGRPTSELTPSSGQPPEEYLPAGAFGSGVSGEDTSPYSPLFIPIASVVLISAGAGSVYFIRRKKAVPSSEIGADFEILDE</sequence>
<protein>
    <recommendedName>
        <fullName evidence="7">PKD domain-containing protein</fullName>
    </recommendedName>
</protein>
<organism evidence="5 6">
    <name type="scientific">Candidatus Nomurabacteria bacterium GW2011_GWF2_43_24</name>
    <dbReference type="NCBI Taxonomy" id="1618778"/>
    <lineage>
        <taxon>Bacteria</taxon>
        <taxon>Candidatus Nomuraibacteriota</taxon>
    </lineage>
</organism>
<evidence type="ECO:0008006" key="7">
    <source>
        <dbReference type="Google" id="ProtNLM"/>
    </source>
</evidence>
<keyword evidence="2" id="KW-0472">Membrane</keyword>
<feature type="domain" description="LTD" evidence="4">
    <location>
        <begin position="14"/>
        <end position="114"/>
    </location>
</feature>
<dbReference type="Gene3D" id="2.60.40.1260">
    <property type="entry name" value="Lamin Tail domain"/>
    <property type="match status" value="1"/>
</dbReference>
<feature type="region of interest" description="Disordered" evidence="1">
    <location>
        <begin position="369"/>
        <end position="400"/>
    </location>
</feature>
<evidence type="ECO:0000313" key="5">
    <source>
        <dbReference type="EMBL" id="KKT11633.1"/>
    </source>
</evidence>
<keyword evidence="2" id="KW-0812">Transmembrane</keyword>
<feature type="compositionally biased region" description="Low complexity" evidence="1">
    <location>
        <begin position="145"/>
        <end position="155"/>
    </location>
</feature>